<dbReference type="PANTHER" id="PTHR10366:SF821">
    <property type="entry name" value="TETRAKETIDE ALPHA-PYRONE REDUCTASE 1"/>
    <property type="match status" value="1"/>
</dbReference>
<keyword evidence="1" id="KW-0521">NADP</keyword>
<accession>A0A9W7GRX5</accession>
<feature type="domain" description="NAD-dependent epimerase/dehydratase" evidence="4">
    <location>
        <begin position="8"/>
        <end position="247"/>
    </location>
</feature>
<dbReference type="CDD" id="cd08958">
    <property type="entry name" value="FR_SDR_e"/>
    <property type="match status" value="1"/>
</dbReference>
<dbReference type="Proteomes" id="UP001165190">
    <property type="component" value="Unassembled WGS sequence"/>
</dbReference>
<gene>
    <name evidence="5" type="ORF">HRI_000124500</name>
</gene>
<comment type="similarity">
    <text evidence="3">Belongs to the NAD(P)-dependent epimerase/dehydratase family. Dihydroflavonol-4-reductase subfamily.</text>
</comment>
<name>A0A9W7GRX5_HIBTR</name>
<dbReference type="InterPro" id="IPR036291">
    <property type="entry name" value="NAD(P)-bd_dom_sf"/>
</dbReference>
<dbReference type="InterPro" id="IPR001509">
    <property type="entry name" value="Epimerase_deHydtase"/>
</dbReference>
<evidence type="ECO:0000256" key="1">
    <source>
        <dbReference type="ARBA" id="ARBA00022857"/>
    </source>
</evidence>
<evidence type="ECO:0000256" key="2">
    <source>
        <dbReference type="ARBA" id="ARBA00023002"/>
    </source>
</evidence>
<reference evidence="5" key="1">
    <citation type="submission" date="2023-05" db="EMBL/GenBank/DDBJ databases">
        <title>Genome and transcriptome analyses reveal genes involved in the formation of fine ridges on petal epidermal cells in Hibiscus trionum.</title>
        <authorList>
            <person name="Koshimizu S."/>
            <person name="Masuda S."/>
            <person name="Ishii T."/>
            <person name="Shirasu K."/>
            <person name="Hoshino A."/>
            <person name="Arita M."/>
        </authorList>
    </citation>
    <scope>NUCLEOTIDE SEQUENCE</scope>
    <source>
        <strain evidence="5">Hamamatsu line</strain>
    </source>
</reference>
<dbReference type="AlphaFoldDB" id="A0A9W7GRX5"/>
<dbReference type="SUPFAM" id="SSF51735">
    <property type="entry name" value="NAD(P)-binding Rossmann-fold domains"/>
    <property type="match status" value="1"/>
</dbReference>
<sequence length="336" mass="37579">MDGVKGRVCVTGASGYLASWLVKRLLLCGYHVIGTVRDPANERKLAHLWRLEGAKERLRLVRAQLLDEGSFDDAIMGCEGVFHTASPVIKPSFDPKTEILEPAVKGTLNVLRSCKKNPSLRRLVLTSSSSTVRARDDFDYKVPLDESSWSSVQLCETLQVWYALAKTLAEKAAWDFCNENNIDLVTVLPTFVIGPSLPPDLCSTASDVLALLKGESEQFQRHGRMGYVHIDDVALCHILVFEHDGANGRYLCSSTVIDNNELVSMLSARYPSLPIPKRFLQLDRPHYEFNTSKITSLGFKFRSIEEMFDDCIQSLVEQGHLSLHTAHQRPTFKVAV</sequence>
<dbReference type="OrthoDB" id="2735536at2759"/>
<dbReference type="InterPro" id="IPR050425">
    <property type="entry name" value="NAD(P)_dehydrat-like"/>
</dbReference>
<comment type="caution">
    <text evidence="5">The sequence shown here is derived from an EMBL/GenBank/DDBJ whole genome shotgun (WGS) entry which is preliminary data.</text>
</comment>
<evidence type="ECO:0000313" key="6">
    <source>
        <dbReference type="Proteomes" id="UP001165190"/>
    </source>
</evidence>
<keyword evidence="6" id="KW-1185">Reference proteome</keyword>
<organism evidence="5 6">
    <name type="scientific">Hibiscus trionum</name>
    <name type="common">Flower of an hour</name>
    <dbReference type="NCBI Taxonomy" id="183268"/>
    <lineage>
        <taxon>Eukaryota</taxon>
        <taxon>Viridiplantae</taxon>
        <taxon>Streptophyta</taxon>
        <taxon>Embryophyta</taxon>
        <taxon>Tracheophyta</taxon>
        <taxon>Spermatophyta</taxon>
        <taxon>Magnoliopsida</taxon>
        <taxon>eudicotyledons</taxon>
        <taxon>Gunneridae</taxon>
        <taxon>Pentapetalae</taxon>
        <taxon>rosids</taxon>
        <taxon>malvids</taxon>
        <taxon>Malvales</taxon>
        <taxon>Malvaceae</taxon>
        <taxon>Malvoideae</taxon>
        <taxon>Hibiscus</taxon>
    </lineage>
</organism>
<evidence type="ECO:0000256" key="3">
    <source>
        <dbReference type="ARBA" id="ARBA00023445"/>
    </source>
</evidence>
<dbReference type="Gene3D" id="3.40.50.720">
    <property type="entry name" value="NAD(P)-binding Rossmann-like Domain"/>
    <property type="match status" value="1"/>
</dbReference>
<dbReference type="FunFam" id="3.40.50.720:FF:000085">
    <property type="entry name" value="Dihydroflavonol reductase"/>
    <property type="match status" value="1"/>
</dbReference>
<dbReference type="GO" id="GO:0016616">
    <property type="term" value="F:oxidoreductase activity, acting on the CH-OH group of donors, NAD or NADP as acceptor"/>
    <property type="evidence" value="ECO:0007669"/>
    <property type="project" value="TreeGrafter"/>
</dbReference>
<dbReference type="EMBL" id="BSYR01000003">
    <property type="protein sequence ID" value="GMI64552.1"/>
    <property type="molecule type" value="Genomic_DNA"/>
</dbReference>
<evidence type="ECO:0000313" key="5">
    <source>
        <dbReference type="EMBL" id="GMI64552.1"/>
    </source>
</evidence>
<dbReference type="Pfam" id="PF01370">
    <property type="entry name" value="Epimerase"/>
    <property type="match status" value="1"/>
</dbReference>
<keyword evidence="2" id="KW-0560">Oxidoreductase</keyword>
<evidence type="ECO:0000259" key="4">
    <source>
        <dbReference type="Pfam" id="PF01370"/>
    </source>
</evidence>
<dbReference type="PANTHER" id="PTHR10366">
    <property type="entry name" value="NAD DEPENDENT EPIMERASE/DEHYDRATASE"/>
    <property type="match status" value="1"/>
</dbReference>
<proteinExistence type="inferred from homology"/>
<protein>
    <submittedName>
        <fullName evidence="5">Tetraketide alpha-pyrone reductase 1, dihydroflavonol 4-reductase-like1</fullName>
    </submittedName>
</protein>